<feature type="region of interest" description="Disordered" evidence="2">
    <location>
        <begin position="1071"/>
        <end position="1096"/>
    </location>
</feature>
<dbReference type="GeneID" id="7833553"/>
<feature type="compositionally biased region" description="Basic and acidic residues" evidence="2">
    <location>
        <begin position="1399"/>
        <end position="1413"/>
    </location>
</feature>
<keyword evidence="4" id="KW-1185">Reference proteome</keyword>
<accession>Q22N01</accession>
<evidence type="ECO:0000256" key="1">
    <source>
        <dbReference type="SAM" id="Coils"/>
    </source>
</evidence>
<gene>
    <name evidence="3" type="ORF">TTHERM_00028730</name>
</gene>
<feature type="region of interest" description="Disordered" evidence="2">
    <location>
        <begin position="1383"/>
        <end position="1413"/>
    </location>
</feature>
<dbReference type="InterPro" id="IPR016024">
    <property type="entry name" value="ARM-type_fold"/>
</dbReference>
<dbReference type="InParanoid" id="Q22N01"/>
<keyword evidence="1" id="KW-0175">Coiled coil</keyword>
<feature type="compositionally biased region" description="Basic and acidic residues" evidence="2">
    <location>
        <begin position="1337"/>
        <end position="1347"/>
    </location>
</feature>
<feature type="coiled-coil region" evidence="1">
    <location>
        <begin position="10"/>
        <end position="44"/>
    </location>
</feature>
<evidence type="ECO:0000256" key="2">
    <source>
        <dbReference type="SAM" id="MobiDB-lite"/>
    </source>
</evidence>
<organism evidence="3 4">
    <name type="scientific">Tetrahymena thermophila (strain SB210)</name>
    <dbReference type="NCBI Taxonomy" id="312017"/>
    <lineage>
        <taxon>Eukaryota</taxon>
        <taxon>Sar</taxon>
        <taxon>Alveolata</taxon>
        <taxon>Ciliophora</taxon>
        <taxon>Intramacronucleata</taxon>
        <taxon>Oligohymenophorea</taxon>
        <taxon>Hymenostomatida</taxon>
        <taxon>Tetrahymenina</taxon>
        <taxon>Tetrahymenidae</taxon>
        <taxon>Tetrahymena</taxon>
    </lineage>
</organism>
<dbReference type="Proteomes" id="UP000009168">
    <property type="component" value="Unassembled WGS sequence"/>
</dbReference>
<dbReference type="SUPFAM" id="SSF48371">
    <property type="entry name" value="ARM repeat"/>
    <property type="match status" value="1"/>
</dbReference>
<feature type="compositionally biased region" description="Basic and acidic residues" evidence="2">
    <location>
        <begin position="1199"/>
        <end position="1216"/>
    </location>
</feature>
<feature type="region of interest" description="Disordered" evidence="2">
    <location>
        <begin position="1323"/>
        <end position="1347"/>
    </location>
</feature>
<sequence>MNSRHLEVLLEELKQFQNDTKKKYSEIKDEASKLYSQLEKLKKTFRDSGEKSEVRFPFELFEPLIKVVSNTKKSRVNINLMTILSRLFNLKLLHKYEEFYYILDYLHKVVEIKKQNLIIKLQQTLFNLITPQIISILKLDYIQLALTIMLKIREQFDIAMIKSLNFTIQSQIISVISQQAVKYEQAQVQNNYMKIFKDFISIIDKNIPQWFGNTKPTPEIGIECLSIMIDEGEKVFKGNCELENILQNDLINKLDQILQSAQGQKDENLYIKVLKLQTKIVGLIHSKYAIFQKYNLNDQKKFSKLRFSALESYNNIFTKLESFQKFIESTYRPNTTNCQFIDFLKDLTEVVKDLFGNLTVNKKRRQKSYADSVGADIDGVVELNGNDFLLLCIQIINNIAQNITQMCSNLSNINLMSLKKYDKSYKFSYDEENFRQFFEDVYRHLYNILKLIFSALNHQNIPLDQQNAQLFITSRNCIFLSLFLNKQKAFAQFIKLVCQTILTKDSHIDKKFLYNTQIFFYIYENFPECLNVTCWEYLIYYLHLCNYLIVKEEERKDCKSLTQFTARTQGNNTAQTHQTYQTQYTETQTKQNQTEIDEQENQITQFVEKIKQFFKNTQHLTSKQLNSLIVALENSTYDMLEDTEFVQQSGLLPRHQKSESISTPLLFSPTSQQVVNISLVRRQFDETFTLTKIYEVVLSNKHRVHLIWKNVSSTLITISTCRDMEFRIKAVTILGSILLEIGQYFATGNQINQTKENTSQDSIKICDSPLMKSSQDLEAQFSPSEVQGIIFSAWESLSMCQFQEVKSIISDQMEQVINTLGSTLNIKGRQALLKVLMSFSEVQKNDKYIENFQCIILLIQATSVTDTNINEIEQYMKTLQGFINNSGDEQVIYHSCQQFLKLIQYLNELAKNQKSTYIMNTILNYVRDILFCLVQISTHSNVEIREQSLDCFATAIVEYSENFDMTFWTQIIFKDILFKISSDTIKYLYQYLQEQLKLKQENQEFQEWQSSSMQLIDSITEITQKFIEFVQKKKQTENLQPIQESLHETLSESQICGDDGDNSIIQRKNITKNTINNNQESNQSSEEDGDASSEKTSKTLLEFAPKTNRTDGHQPQALSSKLITLMNQNLINNTISDKKVLNFEKKVKSATNLENSKEKEDEDHDHNYPIQYTENFETEGDQVIKLVSFEDDIEENANQDDKNNQENKEGEDEKINSQELSGQKQKKHQLKIKDSLAQQNILNKKKLVFPKSKKFYSKTKTRQISSLRSLDSKEQQINVGKETVQNGYELQQIDEMKESIEKQQQRTRTVTKDLIQMNKIKEVESSRSIENSQEAKQQVKQEQENAVEDHISDVIRQKQETQEWSVNINEQQVQKQLSNSSSYKNIVDNNSQSAASTKIESDTISEPRKNSDAEVFRQQPPLINFIKADEYNNDDKLKELQSEESEQEATPMMPREQKAVEINSLELYFIILGDFISFKVTDITFLCVKDIAQFIKNYPQYTVYLQQEIITVIDRLDDFFSQIPIDIVESKKIIENGIPETVGLLRQILSIDRIPRKKDHEQMIATSMALLYKIMIFPNMVEQTFNNVLYQVQYSDDQVYDLLNDIVMNFKNKRTLYKSIFICFIKEFFQEDMSDPFFDKTLKKILQIIKSLISNETKINKKYIYDVLLHIYRIINLKYDNAYHHFWYTSLNQQSNPIWYEATQIFTFIANILVSNKIQTDPILQLTLDFFKQEIKEQDKVQFKSEEDLMLYLDHDKTLLLFLLKSFALGEVNLTLDQALDIGQLIHTFSQRKPNIQLEKIHLLEKFQTQSFSQFCLEALFQISNYMDGCSSQRLFNSQIFLPFFLSRAQAIFDKFISTLEQQNQKATNQVKEVQSRQFLHFLENLQNLNIAPNTFKEFKSNKIYSSLPYRLKKIENPLLNNSKGHIGYLMPQLTECIHSNNSEVRDLVKIIIQTYHQKIGVYELQ</sequence>
<protein>
    <submittedName>
        <fullName evidence="3">MON2-like protein</fullName>
    </submittedName>
</protein>
<evidence type="ECO:0000313" key="3">
    <source>
        <dbReference type="EMBL" id="EAR86668.2"/>
    </source>
</evidence>
<evidence type="ECO:0000313" key="4">
    <source>
        <dbReference type="Proteomes" id="UP000009168"/>
    </source>
</evidence>
<dbReference type="RefSeq" id="XP_976869.2">
    <property type="nucleotide sequence ID" value="XM_971776.2"/>
</dbReference>
<dbReference type="KEGG" id="tet:TTHERM_00028730"/>
<proteinExistence type="predicted"/>
<feature type="compositionally biased region" description="Polar residues" evidence="2">
    <location>
        <begin position="1383"/>
        <end position="1398"/>
    </location>
</feature>
<feature type="region of interest" description="Disordered" evidence="2">
    <location>
        <begin position="1194"/>
        <end position="1229"/>
    </location>
</feature>
<name>Q22N01_TETTS</name>
<dbReference type="EMBL" id="GG662720">
    <property type="protein sequence ID" value="EAR86668.2"/>
    <property type="molecule type" value="Genomic_DNA"/>
</dbReference>
<dbReference type="HOGENOM" id="CLU_235758_0_0_1"/>
<feature type="compositionally biased region" description="Low complexity" evidence="2">
    <location>
        <begin position="1071"/>
        <end position="1084"/>
    </location>
</feature>
<reference evidence="4" key="1">
    <citation type="journal article" date="2006" name="PLoS Biol.">
        <title>Macronuclear genome sequence of the ciliate Tetrahymena thermophila, a model eukaryote.</title>
        <authorList>
            <person name="Eisen J.A."/>
            <person name="Coyne R.S."/>
            <person name="Wu M."/>
            <person name="Wu D."/>
            <person name="Thiagarajan M."/>
            <person name="Wortman J.R."/>
            <person name="Badger J.H."/>
            <person name="Ren Q."/>
            <person name="Amedeo P."/>
            <person name="Jones K.M."/>
            <person name="Tallon L.J."/>
            <person name="Delcher A.L."/>
            <person name="Salzberg S.L."/>
            <person name="Silva J.C."/>
            <person name="Haas B.J."/>
            <person name="Majoros W.H."/>
            <person name="Farzad M."/>
            <person name="Carlton J.M."/>
            <person name="Smith R.K. Jr."/>
            <person name="Garg J."/>
            <person name="Pearlman R.E."/>
            <person name="Karrer K.M."/>
            <person name="Sun L."/>
            <person name="Manning G."/>
            <person name="Elde N.C."/>
            <person name="Turkewitz A.P."/>
            <person name="Asai D.J."/>
            <person name="Wilkes D.E."/>
            <person name="Wang Y."/>
            <person name="Cai H."/>
            <person name="Collins K."/>
            <person name="Stewart B.A."/>
            <person name="Lee S.R."/>
            <person name="Wilamowska K."/>
            <person name="Weinberg Z."/>
            <person name="Ruzzo W.L."/>
            <person name="Wloga D."/>
            <person name="Gaertig J."/>
            <person name="Frankel J."/>
            <person name="Tsao C.-C."/>
            <person name="Gorovsky M.A."/>
            <person name="Keeling P.J."/>
            <person name="Waller R.F."/>
            <person name="Patron N.J."/>
            <person name="Cherry J.M."/>
            <person name="Stover N.A."/>
            <person name="Krieger C.J."/>
            <person name="del Toro C."/>
            <person name="Ryder H.F."/>
            <person name="Williamson S.C."/>
            <person name="Barbeau R.A."/>
            <person name="Hamilton E.P."/>
            <person name="Orias E."/>
        </authorList>
    </citation>
    <scope>NUCLEOTIDE SEQUENCE [LARGE SCALE GENOMIC DNA]</scope>
    <source>
        <strain evidence="4">SB210</strain>
    </source>
</reference>